<name>A0A4C1UWY4_EUMVA</name>
<gene>
    <name evidence="2" type="ORF">EVAR_82531_1</name>
</gene>
<dbReference type="EMBL" id="BGZK01000237">
    <property type="protein sequence ID" value="GBP30789.1"/>
    <property type="molecule type" value="Genomic_DNA"/>
</dbReference>
<dbReference type="Proteomes" id="UP000299102">
    <property type="component" value="Unassembled WGS sequence"/>
</dbReference>
<evidence type="ECO:0000313" key="3">
    <source>
        <dbReference type="Proteomes" id="UP000299102"/>
    </source>
</evidence>
<dbReference type="AlphaFoldDB" id="A0A4C1UWY4"/>
<feature type="compositionally biased region" description="Polar residues" evidence="1">
    <location>
        <begin position="95"/>
        <end position="105"/>
    </location>
</feature>
<protein>
    <submittedName>
        <fullName evidence="2">Uncharacterized protein</fullName>
    </submittedName>
</protein>
<comment type="caution">
    <text evidence="2">The sequence shown here is derived from an EMBL/GenBank/DDBJ whole genome shotgun (WGS) entry which is preliminary data.</text>
</comment>
<organism evidence="2 3">
    <name type="scientific">Eumeta variegata</name>
    <name type="common">Bagworm moth</name>
    <name type="synonym">Eumeta japonica</name>
    <dbReference type="NCBI Taxonomy" id="151549"/>
    <lineage>
        <taxon>Eukaryota</taxon>
        <taxon>Metazoa</taxon>
        <taxon>Ecdysozoa</taxon>
        <taxon>Arthropoda</taxon>
        <taxon>Hexapoda</taxon>
        <taxon>Insecta</taxon>
        <taxon>Pterygota</taxon>
        <taxon>Neoptera</taxon>
        <taxon>Endopterygota</taxon>
        <taxon>Lepidoptera</taxon>
        <taxon>Glossata</taxon>
        <taxon>Ditrysia</taxon>
        <taxon>Tineoidea</taxon>
        <taxon>Psychidae</taxon>
        <taxon>Oiketicinae</taxon>
        <taxon>Eumeta</taxon>
    </lineage>
</organism>
<reference evidence="2 3" key="1">
    <citation type="journal article" date="2019" name="Commun. Biol.">
        <title>The bagworm genome reveals a unique fibroin gene that provides high tensile strength.</title>
        <authorList>
            <person name="Kono N."/>
            <person name="Nakamura H."/>
            <person name="Ohtoshi R."/>
            <person name="Tomita M."/>
            <person name="Numata K."/>
            <person name="Arakawa K."/>
        </authorList>
    </citation>
    <scope>NUCLEOTIDE SEQUENCE [LARGE SCALE GENOMIC DNA]</scope>
</reference>
<accession>A0A4C1UWY4</accession>
<evidence type="ECO:0000256" key="1">
    <source>
        <dbReference type="SAM" id="MobiDB-lite"/>
    </source>
</evidence>
<proteinExistence type="predicted"/>
<sequence length="105" mass="11038">MTVQKNNMIKLNRRGSSAQRAVKLIGCRAYRREPSAPAPRAATAAVRAVTECGTAGSIGRNLVGGYRICPCGVMIKIGSAEHPCDHGTQRGDGTLETTTKGVPKS</sequence>
<evidence type="ECO:0000313" key="2">
    <source>
        <dbReference type="EMBL" id="GBP30789.1"/>
    </source>
</evidence>
<keyword evidence="3" id="KW-1185">Reference proteome</keyword>
<feature type="region of interest" description="Disordered" evidence="1">
    <location>
        <begin position="82"/>
        <end position="105"/>
    </location>
</feature>